<dbReference type="Gene3D" id="2.20.25.690">
    <property type="match status" value="1"/>
</dbReference>
<dbReference type="SUPFAM" id="SSF52743">
    <property type="entry name" value="Subtilisin-like"/>
    <property type="match status" value="1"/>
</dbReference>
<protein>
    <submittedName>
        <fullName evidence="1">Putative tripeptidyl-peptidase ii</fullName>
    </submittedName>
</protein>
<proteinExistence type="evidence at transcript level"/>
<dbReference type="AlphaFoldDB" id="A0A0K8RBE4"/>
<sequence>MAVESCLDFPIWALLPKKETCIPAFLGKYPDYDGRGIKIAILDSGVDPGAPGLRVTSDGKPKVIDLMDATGASDVDTSTVVEAQDGEIVGLTGRKLKIPDSWTNPTGKYHVGVKCAYEMYPSHSRTCSSQVLFF</sequence>
<name>A0A0K8RBE4_IXORI</name>
<dbReference type="InterPro" id="IPR036852">
    <property type="entry name" value="Peptidase_S8/S53_dom_sf"/>
</dbReference>
<dbReference type="GO" id="GO:0004252">
    <property type="term" value="F:serine-type endopeptidase activity"/>
    <property type="evidence" value="ECO:0007669"/>
    <property type="project" value="InterPro"/>
</dbReference>
<organism evidence="1">
    <name type="scientific">Ixodes ricinus</name>
    <name type="common">Common tick</name>
    <name type="synonym">Acarus ricinus</name>
    <dbReference type="NCBI Taxonomy" id="34613"/>
    <lineage>
        <taxon>Eukaryota</taxon>
        <taxon>Metazoa</taxon>
        <taxon>Ecdysozoa</taxon>
        <taxon>Arthropoda</taxon>
        <taxon>Chelicerata</taxon>
        <taxon>Arachnida</taxon>
        <taxon>Acari</taxon>
        <taxon>Parasitiformes</taxon>
        <taxon>Ixodida</taxon>
        <taxon>Ixodoidea</taxon>
        <taxon>Ixodidae</taxon>
        <taxon>Ixodinae</taxon>
        <taxon>Ixodes</taxon>
    </lineage>
</organism>
<dbReference type="EMBL" id="GADI01005660">
    <property type="protein sequence ID" value="JAA68148.1"/>
    <property type="molecule type" value="mRNA"/>
</dbReference>
<reference evidence="1" key="1">
    <citation type="submission" date="2012-12" db="EMBL/GenBank/DDBJ databases">
        <title>Identification and characterization of a phenylalanine ammonia-lyase gene family in Isatis indigotica Fort.</title>
        <authorList>
            <person name="Liu Q."/>
            <person name="Chen J."/>
            <person name="Zhou X."/>
            <person name="Di P."/>
            <person name="Xiao Y."/>
            <person name="Xuan H."/>
            <person name="Zhang L."/>
            <person name="Chen W."/>
        </authorList>
    </citation>
    <scope>NUCLEOTIDE SEQUENCE</scope>
    <source>
        <tissue evidence="1">Salivary gland</tissue>
    </source>
</reference>
<dbReference type="GO" id="GO:0006508">
    <property type="term" value="P:proteolysis"/>
    <property type="evidence" value="ECO:0007669"/>
    <property type="project" value="InterPro"/>
</dbReference>
<evidence type="ECO:0000313" key="1">
    <source>
        <dbReference type="EMBL" id="JAA68148.1"/>
    </source>
</evidence>
<accession>A0A0K8RBE4</accession>